<protein>
    <submittedName>
        <fullName evidence="1">Uncharacterized protein</fullName>
    </submittedName>
</protein>
<evidence type="ECO:0000313" key="2">
    <source>
        <dbReference type="Proteomes" id="UP001597361"/>
    </source>
</evidence>
<dbReference type="RefSeq" id="WP_376888571.1">
    <property type="nucleotide sequence ID" value="NZ_JBHUHR010000046.1"/>
</dbReference>
<evidence type="ECO:0000313" key="1">
    <source>
        <dbReference type="EMBL" id="MFD2037016.1"/>
    </source>
</evidence>
<dbReference type="Proteomes" id="UP001597361">
    <property type="component" value="Unassembled WGS sequence"/>
</dbReference>
<keyword evidence="2" id="KW-1185">Reference proteome</keyword>
<proteinExistence type="predicted"/>
<comment type="caution">
    <text evidence="1">The sequence shown here is derived from an EMBL/GenBank/DDBJ whole genome shotgun (WGS) entry which is preliminary data.</text>
</comment>
<accession>A0ABW4VTL4</accession>
<organism evidence="1 2">
    <name type="scientific">Belliella marina</name>
    <dbReference type="NCBI Taxonomy" id="1644146"/>
    <lineage>
        <taxon>Bacteria</taxon>
        <taxon>Pseudomonadati</taxon>
        <taxon>Bacteroidota</taxon>
        <taxon>Cytophagia</taxon>
        <taxon>Cytophagales</taxon>
        <taxon>Cyclobacteriaceae</taxon>
        <taxon>Belliella</taxon>
    </lineage>
</organism>
<dbReference type="EMBL" id="JBHUHR010000046">
    <property type="protein sequence ID" value="MFD2037016.1"/>
    <property type="molecule type" value="Genomic_DNA"/>
</dbReference>
<gene>
    <name evidence="1" type="ORF">ACFSKL_19585</name>
</gene>
<sequence length="114" mass="13022">MEGTKYIKIVETFKLGGNDLIYKVFSGDIQYSTLEFRLDRSLLSYGNGKIEGNSKVEIGQKIRIFATVYKPIGLSDKVRLTVELNTKSNSIIYDYPENLPQYDTVKFDITIILN</sequence>
<reference evidence="2" key="1">
    <citation type="journal article" date="2019" name="Int. J. Syst. Evol. Microbiol.">
        <title>The Global Catalogue of Microorganisms (GCM) 10K type strain sequencing project: providing services to taxonomists for standard genome sequencing and annotation.</title>
        <authorList>
            <consortium name="The Broad Institute Genomics Platform"/>
            <consortium name="The Broad Institute Genome Sequencing Center for Infectious Disease"/>
            <person name="Wu L."/>
            <person name="Ma J."/>
        </authorList>
    </citation>
    <scope>NUCLEOTIDE SEQUENCE [LARGE SCALE GENOMIC DNA]</scope>
    <source>
        <strain evidence="2">CGMCC 1.15180</strain>
    </source>
</reference>
<name>A0ABW4VTL4_9BACT</name>